<feature type="compositionally biased region" description="Polar residues" evidence="1">
    <location>
        <begin position="26"/>
        <end position="47"/>
    </location>
</feature>
<evidence type="ECO:0000313" key="3">
    <source>
        <dbReference type="Proteomes" id="UP000780801"/>
    </source>
</evidence>
<feature type="region of interest" description="Disordered" evidence="1">
    <location>
        <begin position="378"/>
        <end position="404"/>
    </location>
</feature>
<dbReference type="AlphaFoldDB" id="A0A9P6FN15"/>
<feature type="compositionally biased region" description="Polar residues" evidence="1">
    <location>
        <begin position="130"/>
        <end position="152"/>
    </location>
</feature>
<sequence length="443" mass="49365">RRSILDSVTSSVKTLASALDPRLPMSTPSSLSFPGQDTKPGSSSTAAATRTLQHTRNAIETLASGSTQEQQQQQHQQASMSWAGNVGSGFRTATTPSSNHDPSAVHMDWDNFLASSESDLPETMEDTRSRTAFNSFASPSSSIRTGTMNQRINHPWGNPDDEASAFVERQLQGLQLQSQEQAPSPTVYSPPTNFHLTPANHGAFLDYLRSTATATPMTANPVITPLSPPQIPSQQQQVWPSSLGPSTATFSSEIHRQQHLDGLDVVAFLESTSYSEYVEELESASMQLDRHQTVRKEYRYQFCYTDEWMRGRPAGLRLTMQLIQDLPSERQDIVQYLMQKTQQLPQGSYAEDVYSHPFGHDQDQVEAASLEATRQEQEQFLAEQRRRAAGSGEEDGEEDATTREMERVLKEIVEEAKEEVKGGETDGRALNRLMMVRKHMARL</sequence>
<feature type="region of interest" description="Disordered" evidence="1">
    <location>
        <begin position="17"/>
        <end position="47"/>
    </location>
</feature>
<feature type="region of interest" description="Disordered" evidence="1">
    <location>
        <begin position="64"/>
        <end position="103"/>
    </location>
</feature>
<organism evidence="2 3">
    <name type="scientific">Lunasporangiospora selenospora</name>
    <dbReference type="NCBI Taxonomy" id="979761"/>
    <lineage>
        <taxon>Eukaryota</taxon>
        <taxon>Fungi</taxon>
        <taxon>Fungi incertae sedis</taxon>
        <taxon>Mucoromycota</taxon>
        <taxon>Mortierellomycotina</taxon>
        <taxon>Mortierellomycetes</taxon>
        <taxon>Mortierellales</taxon>
        <taxon>Mortierellaceae</taxon>
        <taxon>Lunasporangiospora</taxon>
    </lineage>
</organism>
<evidence type="ECO:0000256" key="1">
    <source>
        <dbReference type="SAM" id="MobiDB-lite"/>
    </source>
</evidence>
<protein>
    <submittedName>
        <fullName evidence="2">Uncharacterized protein</fullName>
    </submittedName>
</protein>
<feature type="region of interest" description="Disordered" evidence="1">
    <location>
        <begin position="121"/>
        <end position="162"/>
    </location>
</feature>
<proteinExistence type="predicted"/>
<dbReference type="OrthoDB" id="2419911at2759"/>
<dbReference type="Proteomes" id="UP000780801">
    <property type="component" value="Unassembled WGS sequence"/>
</dbReference>
<keyword evidence="3" id="KW-1185">Reference proteome</keyword>
<dbReference type="EMBL" id="JAABOA010003885">
    <property type="protein sequence ID" value="KAF9578222.1"/>
    <property type="molecule type" value="Genomic_DNA"/>
</dbReference>
<accession>A0A9P6FN15</accession>
<reference evidence="2" key="1">
    <citation type="journal article" date="2020" name="Fungal Divers.">
        <title>Resolving the Mortierellaceae phylogeny through synthesis of multi-gene phylogenetics and phylogenomics.</title>
        <authorList>
            <person name="Vandepol N."/>
            <person name="Liber J."/>
            <person name="Desiro A."/>
            <person name="Na H."/>
            <person name="Kennedy M."/>
            <person name="Barry K."/>
            <person name="Grigoriev I.V."/>
            <person name="Miller A.N."/>
            <person name="O'Donnell K."/>
            <person name="Stajich J.E."/>
            <person name="Bonito G."/>
        </authorList>
    </citation>
    <scope>NUCLEOTIDE SEQUENCE</scope>
    <source>
        <strain evidence="2">KOD1015</strain>
    </source>
</reference>
<gene>
    <name evidence="2" type="ORF">BGW38_006095</name>
</gene>
<comment type="caution">
    <text evidence="2">The sequence shown here is derived from an EMBL/GenBank/DDBJ whole genome shotgun (WGS) entry which is preliminary data.</text>
</comment>
<feature type="compositionally biased region" description="Polar residues" evidence="1">
    <location>
        <begin position="91"/>
        <end position="101"/>
    </location>
</feature>
<name>A0A9P6FN15_9FUNG</name>
<feature type="non-terminal residue" evidence="2">
    <location>
        <position position="1"/>
    </location>
</feature>
<feature type="compositionally biased region" description="Low complexity" evidence="1">
    <location>
        <begin position="68"/>
        <end position="77"/>
    </location>
</feature>
<evidence type="ECO:0000313" key="2">
    <source>
        <dbReference type="EMBL" id="KAF9578222.1"/>
    </source>
</evidence>